<name>A0ACB9PN99_BAUVA</name>
<sequence length="566" mass="64904">MFDGEQFHQFIAPRTSFPLHAASATNFPPPLDPYNLSLSHLQPGLLHHHSPTHKEDNRSATATAVSMNFHKQVRNEHNLTADNSWTNDEVLALLKIRSTMETWFPDLTWEHVSRKLAELGFKRSADRCKEKFEEESRYFNNNINYTKNYRFLSEFEELYQSDHHQNAPVEEVGKEKIDRLLMEKPTQQVEGQDKNMDHMEDSRNGKQHFDTDKTEKVTVEKSKDGKRKRHDKFEMFKDLCENIVNQMMAQQEEMHNKLLRDMLKRDEDKFAREEAWKKRDMDMMNKELDMMAQEQAVAGDRQAAIIEFLKKFAAGSPIAVGSQREKGNNLTVTNTSNINPTTPITSFQLHPQNPSRKKDLGSPPFSTMIPNHQNITCSAENPSSSLFPETIEVAASSSTSTPTPPQNNPLATTSASTHRASSAEKEDVGRRWPRDEVMALINLRSCLNNSGEDGSNKAPLWERMSQGMLELGYKRSAKRCKEKWENINKYFRKTKDNVNKKRSLDSRTCPYFHQLSTLYGQGKLVSQSERIDQNHLNPSPTNQGQVHTDGGEKTLMQGPAALDFEF</sequence>
<evidence type="ECO:0000313" key="2">
    <source>
        <dbReference type="Proteomes" id="UP000828941"/>
    </source>
</evidence>
<accession>A0ACB9PN99</accession>
<comment type="caution">
    <text evidence="1">The sequence shown here is derived from an EMBL/GenBank/DDBJ whole genome shotgun (WGS) entry which is preliminary data.</text>
</comment>
<dbReference type="EMBL" id="CM039429">
    <property type="protein sequence ID" value="KAI4350053.1"/>
    <property type="molecule type" value="Genomic_DNA"/>
</dbReference>
<dbReference type="Proteomes" id="UP000828941">
    <property type="component" value="Chromosome 4"/>
</dbReference>
<evidence type="ECO:0000313" key="1">
    <source>
        <dbReference type="EMBL" id="KAI4350053.1"/>
    </source>
</evidence>
<proteinExistence type="predicted"/>
<keyword evidence="2" id="KW-1185">Reference proteome</keyword>
<organism evidence="1 2">
    <name type="scientific">Bauhinia variegata</name>
    <name type="common">Purple orchid tree</name>
    <name type="synonym">Phanera variegata</name>
    <dbReference type="NCBI Taxonomy" id="167791"/>
    <lineage>
        <taxon>Eukaryota</taxon>
        <taxon>Viridiplantae</taxon>
        <taxon>Streptophyta</taxon>
        <taxon>Embryophyta</taxon>
        <taxon>Tracheophyta</taxon>
        <taxon>Spermatophyta</taxon>
        <taxon>Magnoliopsida</taxon>
        <taxon>eudicotyledons</taxon>
        <taxon>Gunneridae</taxon>
        <taxon>Pentapetalae</taxon>
        <taxon>rosids</taxon>
        <taxon>fabids</taxon>
        <taxon>Fabales</taxon>
        <taxon>Fabaceae</taxon>
        <taxon>Cercidoideae</taxon>
        <taxon>Cercideae</taxon>
        <taxon>Bauhiniinae</taxon>
        <taxon>Bauhinia</taxon>
    </lineage>
</organism>
<gene>
    <name evidence="1" type="ORF">L6164_010578</name>
</gene>
<protein>
    <submittedName>
        <fullName evidence="1">Uncharacterized protein</fullName>
    </submittedName>
</protein>
<reference evidence="1 2" key="1">
    <citation type="journal article" date="2022" name="DNA Res.">
        <title>Chromosomal-level genome assembly of the orchid tree Bauhinia variegata (Leguminosae; Cercidoideae) supports the allotetraploid origin hypothesis of Bauhinia.</title>
        <authorList>
            <person name="Zhong Y."/>
            <person name="Chen Y."/>
            <person name="Zheng D."/>
            <person name="Pang J."/>
            <person name="Liu Y."/>
            <person name="Luo S."/>
            <person name="Meng S."/>
            <person name="Qian L."/>
            <person name="Wei D."/>
            <person name="Dai S."/>
            <person name="Zhou R."/>
        </authorList>
    </citation>
    <scope>NUCLEOTIDE SEQUENCE [LARGE SCALE GENOMIC DNA]</scope>
    <source>
        <strain evidence="1">BV-YZ2020</strain>
    </source>
</reference>